<evidence type="ECO:0000256" key="2">
    <source>
        <dbReference type="ARBA" id="ARBA00022450"/>
    </source>
</evidence>
<dbReference type="CDD" id="cd05930">
    <property type="entry name" value="A_NRPS"/>
    <property type="match status" value="1"/>
</dbReference>
<dbReference type="SUPFAM" id="SSF47336">
    <property type="entry name" value="ACP-like"/>
    <property type="match status" value="1"/>
</dbReference>
<dbReference type="InterPro" id="IPR025110">
    <property type="entry name" value="AMP-bd_C"/>
</dbReference>
<dbReference type="Proteomes" id="UP001569904">
    <property type="component" value="Unassembled WGS sequence"/>
</dbReference>
<keyword evidence="2" id="KW-0596">Phosphopantetheine</keyword>
<evidence type="ECO:0000259" key="5">
    <source>
        <dbReference type="PROSITE" id="PS50075"/>
    </source>
</evidence>
<keyword evidence="3" id="KW-0597">Phosphoprotein</keyword>
<dbReference type="PANTHER" id="PTHR45527">
    <property type="entry name" value="NONRIBOSOMAL PEPTIDE SYNTHETASE"/>
    <property type="match status" value="1"/>
</dbReference>
<dbReference type="InterPro" id="IPR001242">
    <property type="entry name" value="Condensation_dom"/>
</dbReference>
<dbReference type="RefSeq" id="WP_371941755.1">
    <property type="nucleotide sequence ID" value="NZ_JAXCEH010000008.1"/>
</dbReference>
<proteinExistence type="predicted"/>
<dbReference type="Gene3D" id="3.30.300.30">
    <property type="match status" value="1"/>
</dbReference>
<dbReference type="InterPro" id="IPR020806">
    <property type="entry name" value="PKS_PP-bd"/>
</dbReference>
<dbReference type="Gene3D" id="3.30.559.30">
    <property type="entry name" value="Nonribosomal peptide synthetase, condensation domain"/>
    <property type="match status" value="1"/>
</dbReference>
<evidence type="ECO:0000313" key="7">
    <source>
        <dbReference type="Proteomes" id="UP001569904"/>
    </source>
</evidence>
<feature type="region of interest" description="Disordered" evidence="4">
    <location>
        <begin position="108"/>
        <end position="144"/>
    </location>
</feature>
<protein>
    <submittedName>
        <fullName evidence="6">Amino acid adenylation domain-containing protein</fullName>
    </submittedName>
</protein>
<feature type="region of interest" description="Disordered" evidence="4">
    <location>
        <begin position="1086"/>
        <end position="1122"/>
    </location>
</feature>
<dbReference type="Pfam" id="PF13193">
    <property type="entry name" value="AMP-binding_C"/>
    <property type="match status" value="1"/>
</dbReference>
<dbReference type="PROSITE" id="PS50075">
    <property type="entry name" value="CARRIER"/>
    <property type="match status" value="1"/>
</dbReference>
<sequence>MTPSPAPRTGMSARRRALFRELLARDGLSTGSAGRIDAHGERGPVPLSHFQRQLWAFEQAFPGTAAYVIPILVRVTGNLDRGALARALDSVLARHSTLRSHIVPGADEPAMRISPHAPRPLPVHEPEEVDAAERERAGEERVRRDAARPFDLTSGPLVRYELIRVTETEHLFWLAMHHIVGDAWSADVLLREIAESYQAALQGRPPEAEPLSIQYGDFARWQREAVAGERFAGHAEFWKDRLADPPAVLELATDRPRPARPGFRGGIVGFEVPGGVLRSVRRLCREEAATPYMMALAVFNVLLHRYTGREDIVVGSTMANRSHAQTTPLVGFFVNILPVRTRVPAARTFRELLRCVRAEVTEVLAHQDLPLERLVAELNPPRTPTGSPFFDIVFAYRSAARRLSMPGLDVVPLPVHNGTAKRTLTLQMVEGEQQAEGLFEYDRDLFDAATVSRMAGHYGCLLESAAADPDTPVSELRLLTREEERSLHARNRTAMEIAPELRCVHKVFEAQAARTPEAPAVRCDGETLSYAELDRRAGQLASLLAESGVTAEVTVGACFANSPQMVVAVLGILKAGGAYVPVDPADPEKRRRAVLADAGATVVVQGPGVNWAGDDLCRVELDPSFSVLGDRPSAPRLAGPAPENMAYLLYTSGSTGVPKGVAVEHRQLANYTFAIMRRLSIEEPLRYAMQQPLTVDSAVTMLFPPLCTGGELHLIPRERTLDAGWIAEYNRSNAIDCLKIAPSHLRALQRAPGFPGVLPRRHLIVGGEASESGWMADLRQRAGKCAVYNHYGPTETTVGVAVLTADDALGQGSGAVPIGPPIANTRLYVVDRTWQPVPAGVPGELCVGGANVVRGYHRRAALTAGAFVPDPFGEPGGRLYRTGDMVRQRPDGSLEFLGRRDDQVKIRGFRVELPEIDKVLVDHPGVRDGLVTVRTDATGERRVIAYAVARDARDFDADQIMDFLRSRLPSYMVPAALVRLDALPLSRHGKLDRGALPAPPEPDQTAGPPGRANPAGSLVDLIGSVWRRLLGVGEIDVGRNFFDAGGHSLLALRLHEELQSMLGMEFDPIELFQHTTVQAQADFLAGQPGGTDFERAKDRGRGQSEVLRRRQRAHRRGGGGLD</sequence>
<keyword evidence="7" id="KW-1185">Reference proteome</keyword>
<dbReference type="PROSITE" id="PS00455">
    <property type="entry name" value="AMP_BINDING"/>
    <property type="match status" value="1"/>
</dbReference>
<dbReference type="InterPro" id="IPR023213">
    <property type="entry name" value="CAT-like_dom_sf"/>
</dbReference>
<dbReference type="InterPro" id="IPR000873">
    <property type="entry name" value="AMP-dep_synth/lig_dom"/>
</dbReference>
<evidence type="ECO:0000256" key="3">
    <source>
        <dbReference type="ARBA" id="ARBA00022553"/>
    </source>
</evidence>
<evidence type="ECO:0000256" key="4">
    <source>
        <dbReference type="SAM" id="MobiDB-lite"/>
    </source>
</evidence>
<comment type="cofactor">
    <cofactor evidence="1">
        <name>pantetheine 4'-phosphate</name>
        <dbReference type="ChEBI" id="CHEBI:47942"/>
    </cofactor>
</comment>
<dbReference type="InterPro" id="IPR020845">
    <property type="entry name" value="AMP-binding_CS"/>
</dbReference>
<dbReference type="SUPFAM" id="SSF56801">
    <property type="entry name" value="Acetyl-CoA synthetase-like"/>
    <property type="match status" value="1"/>
</dbReference>
<dbReference type="InterPro" id="IPR010071">
    <property type="entry name" value="AA_adenyl_dom"/>
</dbReference>
<organism evidence="6 7">
    <name type="scientific">Actinomadura chokoriensis</name>
    <dbReference type="NCBI Taxonomy" id="454156"/>
    <lineage>
        <taxon>Bacteria</taxon>
        <taxon>Bacillati</taxon>
        <taxon>Actinomycetota</taxon>
        <taxon>Actinomycetes</taxon>
        <taxon>Streptosporangiales</taxon>
        <taxon>Thermomonosporaceae</taxon>
        <taxon>Actinomadura</taxon>
    </lineage>
</organism>
<dbReference type="Pfam" id="PF00550">
    <property type="entry name" value="PP-binding"/>
    <property type="match status" value="1"/>
</dbReference>
<gene>
    <name evidence="6" type="ORF">SM436_15365</name>
</gene>
<comment type="caution">
    <text evidence="6">The sequence shown here is derived from an EMBL/GenBank/DDBJ whole genome shotgun (WGS) entry which is preliminary data.</text>
</comment>
<dbReference type="SUPFAM" id="SSF52777">
    <property type="entry name" value="CoA-dependent acyltransferases"/>
    <property type="match status" value="2"/>
</dbReference>
<dbReference type="NCBIfam" id="TIGR01733">
    <property type="entry name" value="AA-adenyl-dom"/>
    <property type="match status" value="1"/>
</dbReference>
<dbReference type="Gene3D" id="3.30.559.10">
    <property type="entry name" value="Chloramphenicol acetyltransferase-like domain"/>
    <property type="match status" value="1"/>
</dbReference>
<evidence type="ECO:0000313" key="6">
    <source>
        <dbReference type="EMBL" id="MFA1555067.1"/>
    </source>
</evidence>
<dbReference type="PANTHER" id="PTHR45527:SF1">
    <property type="entry name" value="FATTY ACID SYNTHASE"/>
    <property type="match status" value="1"/>
</dbReference>
<dbReference type="Pfam" id="PF00668">
    <property type="entry name" value="Condensation"/>
    <property type="match status" value="1"/>
</dbReference>
<name>A0ABV4QYT3_9ACTN</name>
<dbReference type="InterPro" id="IPR009081">
    <property type="entry name" value="PP-bd_ACP"/>
</dbReference>
<dbReference type="Gene3D" id="3.40.50.980">
    <property type="match status" value="2"/>
</dbReference>
<dbReference type="Pfam" id="PF00501">
    <property type="entry name" value="AMP-binding"/>
    <property type="match status" value="1"/>
</dbReference>
<feature type="compositionally biased region" description="Basic and acidic residues" evidence="4">
    <location>
        <begin position="1092"/>
        <end position="1108"/>
    </location>
</feature>
<dbReference type="EMBL" id="JAXCEH010000008">
    <property type="protein sequence ID" value="MFA1555067.1"/>
    <property type="molecule type" value="Genomic_DNA"/>
</dbReference>
<feature type="domain" description="Carrier" evidence="5">
    <location>
        <begin position="1013"/>
        <end position="1088"/>
    </location>
</feature>
<dbReference type="Gene3D" id="2.30.38.10">
    <property type="entry name" value="Luciferase, Domain 3"/>
    <property type="match status" value="1"/>
</dbReference>
<accession>A0ABV4QYT3</accession>
<dbReference type="InterPro" id="IPR045851">
    <property type="entry name" value="AMP-bd_C_sf"/>
</dbReference>
<dbReference type="Gene3D" id="1.10.1200.10">
    <property type="entry name" value="ACP-like"/>
    <property type="match status" value="1"/>
</dbReference>
<reference evidence="6 7" key="1">
    <citation type="submission" date="2023-11" db="EMBL/GenBank/DDBJ databases">
        <title>Actinomadura monticuli sp. nov., isolated from volcanic ash.</title>
        <authorList>
            <person name="Lee S.D."/>
            <person name="Yang H."/>
            <person name="Kim I.S."/>
        </authorList>
    </citation>
    <scope>NUCLEOTIDE SEQUENCE [LARGE SCALE GENOMIC DNA]</scope>
    <source>
        <strain evidence="6 7">DSM 45346</strain>
    </source>
</reference>
<dbReference type="InterPro" id="IPR036736">
    <property type="entry name" value="ACP-like_sf"/>
</dbReference>
<dbReference type="CDD" id="cd19531">
    <property type="entry name" value="LCL_NRPS-like"/>
    <property type="match status" value="1"/>
</dbReference>
<feature type="compositionally biased region" description="Basic residues" evidence="4">
    <location>
        <begin position="1109"/>
        <end position="1122"/>
    </location>
</feature>
<feature type="region of interest" description="Disordered" evidence="4">
    <location>
        <begin position="991"/>
        <end position="1014"/>
    </location>
</feature>
<dbReference type="SMART" id="SM00823">
    <property type="entry name" value="PKS_PP"/>
    <property type="match status" value="1"/>
</dbReference>
<evidence type="ECO:0000256" key="1">
    <source>
        <dbReference type="ARBA" id="ARBA00001957"/>
    </source>
</evidence>
<feature type="compositionally biased region" description="Basic and acidic residues" evidence="4">
    <location>
        <begin position="122"/>
        <end position="144"/>
    </location>
</feature>